<dbReference type="CDD" id="cd24007">
    <property type="entry name" value="ASKHA_NBD_eukNAGK-like"/>
    <property type="match status" value="1"/>
</dbReference>
<protein>
    <submittedName>
        <fullName evidence="2">N-acetylglucosamine kinase</fullName>
    </submittedName>
</protein>
<keyword evidence="2" id="KW-0418">Kinase</keyword>
<comment type="caution">
    <text evidence="2">The sequence shown here is derived from an EMBL/GenBank/DDBJ whole genome shotgun (WGS) entry which is preliminary data.</text>
</comment>
<dbReference type="EMBL" id="JBHSED010000023">
    <property type="protein sequence ID" value="MFC4304374.1"/>
    <property type="molecule type" value="Genomic_DNA"/>
</dbReference>
<dbReference type="InterPro" id="IPR002731">
    <property type="entry name" value="ATPase_BadF"/>
</dbReference>
<evidence type="ECO:0000313" key="2">
    <source>
        <dbReference type="EMBL" id="MFC4304374.1"/>
    </source>
</evidence>
<evidence type="ECO:0000313" key="3">
    <source>
        <dbReference type="Proteomes" id="UP001595755"/>
    </source>
</evidence>
<gene>
    <name evidence="2" type="ORF">ACFO1S_13130</name>
</gene>
<dbReference type="PANTHER" id="PTHR43190">
    <property type="entry name" value="N-ACETYL-D-GLUCOSAMINE KINASE"/>
    <property type="match status" value="1"/>
</dbReference>
<keyword evidence="2" id="KW-0808">Transferase</keyword>
<feature type="domain" description="ATPase BadF/BadG/BcrA/BcrD type" evidence="1">
    <location>
        <begin position="6"/>
        <end position="303"/>
    </location>
</feature>
<dbReference type="InterPro" id="IPR052519">
    <property type="entry name" value="Euk-type_GlcNAc_Kinase"/>
</dbReference>
<dbReference type="Proteomes" id="UP001595755">
    <property type="component" value="Unassembled WGS sequence"/>
</dbReference>
<accession>A0ABV8SCX3</accession>
<dbReference type="GO" id="GO:0016301">
    <property type="term" value="F:kinase activity"/>
    <property type="evidence" value="ECO:0007669"/>
    <property type="project" value="UniProtKB-KW"/>
</dbReference>
<dbReference type="PANTHER" id="PTHR43190:SF3">
    <property type="entry name" value="N-ACETYL-D-GLUCOSAMINE KINASE"/>
    <property type="match status" value="1"/>
</dbReference>
<proteinExistence type="predicted"/>
<organism evidence="2 3">
    <name type="scientific">Cohnella boryungensis</name>
    <dbReference type="NCBI Taxonomy" id="768479"/>
    <lineage>
        <taxon>Bacteria</taxon>
        <taxon>Bacillati</taxon>
        <taxon>Bacillota</taxon>
        <taxon>Bacilli</taxon>
        <taxon>Bacillales</taxon>
        <taxon>Paenibacillaceae</taxon>
        <taxon>Cohnella</taxon>
    </lineage>
</organism>
<dbReference type="Pfam" id="PF01869">
    <property type="entry name" value="BcrAD_BadFG"/>
    <property type="match status" value="1"/>
</dbReference>
<name>A0ABV8SCX3_9BACL</name>
<dbReference type="InterPro" id="IPR043129">
    <property type="entry name" value="ATPase_NBD"/>
</dbReference>
<keyword evidence="3" id="KW-1185">Reference proteome</keyword>
<evidence type="ECO:0000259" key="1">
    <source>
        <dbReference type="Pfam" id="PF01869"/>
    </source>
</evidence>
<dbReference type="SUPFAM" id="SSF53067">
    <property type="entry name" value="Actin-like ATPase domain"/>
    <property type="match status" value="2"/>
</dbReference>
<dbReference type="RefSeq" id="WP_204604907.1">
    <property type="nucleotide sequence ID" value="NZ_JBHSED010000023.1"/>
</dbReference>
<sequence>MRYLAGVDGGGSKTFAVVADEQGQVLGEGLSGCGNHQIVGAREAVANMRESLQKALQQAGLEESQLSFIQFGLAGADRPFDLNRLYPEVERQFEVRHTDIVCDTMEGLRVGSPSHTGVVLVCGSNTNAAGRNAAGQTVQIGGFNNLFGDRAGGYHLAFQAFSRAIRSWEGREPYSLLVEKVPASLGFASMEAMIESCLDDEITEAPLQLSLVVHEAAREGDWLSRELLMDMGKELGLAAAAVIRKLGGFKDQSVPVVLTGSILQSGRSPLLLEALKKEVAEVHASCTFVIPKLAPVFGSVLMAMDHLGIAVTDKMTKRMMNYGG</sequence>
<reference evidence="3" key="1">
    <citation type="journal article" date="2019" name="Int. J. Syst. Evol. Microbiol.">
        <title>The Global Catalogue of Microorganisms (GCM) 10K type strain sequencing project: providing services to taxonomists for standard genome sequencing and annotation.</title>
        <authorList>
            <consortium name="The Broad Institute Genomics Platform"/>
            <consortium name="The Broad Institute Genome Sequencing Center for Infectious Disease"/>
            <person name="Wu L."/>
            <person name="Ma J."/>
        </authorList>
    </citation>
    <scope>NUCLEOTIDE SEQUENCE [LARGE SCALE GENOMIC DNA]</scope>
    <source>
        <strain evidence="3">CGMCC 4.1641</strain>
    </source>
</reference>
<dbReference type="Gene3D" id="3.30.420.40">
    <property type="match status" value="2"/>
</dbReference>